<evidence type="ECO:0000313" key="7">
    <source>
        <dbReference type="EMBL" id="EFV02656.1"/>
    </source>
</evidence>
<dbReference type="eggNOG" id="COG3707">
    <property type="taxonomic scope" value="Bacteria"/>
</dbReference>
<proteinExistence type="predicted"/>
<dbReference type="GO" id="GO:0003723">
    <property type="term" value="F:RNA binding"/>
    <property type="evidence" value="ECO:0007669"/>
    <property type="project" value="InterPro"/>
</dbReference>
<comment type="function">
    <text evidence="2">May play the central regulatory role in sporulation. It may be an element of the effector pathway responsible for the activation of sporulation genes in response to nutritional stress. Spo0A may act in concert with spo0H (a sigma factor) to control the expression of some genes that are critical to the sporulation process.</text>
</comment>
<feature type="coiled-coil region" evidence="4">
    <location>
        <begin position="100"/>
        <end position="127"/>
    </location>
</feature>
<organism evidence="7 8">
    <name type="scientific">Pseudoramibacter alactolyticus ATCC 23263</name>
    <dbReference type="NCBI Taxonomy" id="887929"/>
    <lineage>
        <taxon>Bacteria</taxon>
        <taxon>Bacillati</taxon>
        <taxon>Bacillota</taxon>
        <taxon>Clostridia</taxon>
        <taxon>Eubacteriales</taxon>
        <taxon>Eubacteriaceae</taxon>
        <taxon>Pseudoramibacter</taxon>
    </lineage>
</organism>
<dbReference type="InterPro" id="IPR036388">
    <property type="entry name" value="WH-like_DNA-bd_sf"/>
</dbReference>
<protein>
    <recommendedName>
        <fullName evidence="1">Stage 0 sporulation protein A homolog</fullName>
    </recommendedName>
</protein>
<name>E6MDP7_9FIRM</name>
<dbReference type="InterPro" id="IPR001789">
    <property type="entry name" value="Sig_transdc_resp-reg_receiver"/>
</dbReference>
<evidence type="ECO:0000256" key="2">
    <source>
        <dbReference type="ARBA" id="ARBA00024867"/>
    </source>
</evidence>
<reference evidence="7 8" key="1">
    <citation type="submission" date="2010-12" db="EMBL/GenBank/DDBJ databases">
        <authorList>
            <person name="Muzny D."/>
            <person name="Qin X."/>
            <person name="Deng J."/>
            <person name="Jiang H."/>
            <person name="Liu Y."/>
            <person name="Qu J."/>
            <person name="Song X.-Z."/>
            <person name="Zhang L."/>
            <person name="Thornton R."/>
            <person name="Coyle M."/>
            <person name="Francisco L."/>
            <person name="Jackson L."/>
            <person name="Javaid M."/>
            <person name="Korchina V."/>
            <person name="Kovar C."/>
            <person name="Mata R."/>
            <person name="Mathew T."/>
            <person name="Ngo R."/>
            <person name="Nguyen L."/>
            <person name="Nguyen N."/>
            <person name="Okwuonu G."/>
            <person name="Ongeri F."/>
            <person name="Pham C."/>
            <person name="Simmons D."/>
            <person name="Wilczek-Boney K."/>
            <person name="Hale W."/>
            <person name="Jakkamsetti A."/>
            <person name="Pham P."/>
            <person name="Ruth R."/>
            <person name="San Lucas F."/>
            <person name="Warren J."/>
            <person name="Zhang J."/>
            <person name="Zhao Z."/>
            <person name="Zhou C."/>
            <person name="Zhu D."/>
            <person name="Lee S."/>
            <person name="Bess C."/>
            <person name="Blankenburg K."/>
            <person name="Forbes L."/>
            <person name="Fu Q."/>
            <person name="Gubbala S."/>
            <person name="Hirani K."/>
            <person name="Jayaseelan J.C."/>
            <person name="Lara F."/>
            <person name="Munidasa M."/>
            <person name="Palculict T."/>
            <person name="Patil S."/>
            <person name="Pu L.-L."/>
            <person name="Saada N."/>
            <person name="Tang L."/>
            <person name="Weissenberger G."/>
            <person name="Zhu Y."/>
            <person name="Hemphill L."/>
            <person name="Shang Y."/>
            <person name="Youmans B."/>
            <person name="Ayvaz T."/>
            <person name="Ross M."/>
            <person name="Santibanez J."/>
            <person name="Aqrawi P."/>
            <person name="Gross S."/>
            <person name="Joshi V."/>
            <person name="Fowler G."/>
            <person name="Nazareth L."/>
            <person name="Reid J."/>
            <person name="Worley K."/>
            <person name="Petrosino J."/>
            <person name="Highlander S."/>
            <person name="Gibbs R."/>
        </authorList>
    </citation>
    <scope>NUCLEOTIDE SEQUENCE [LARGE SCALE GENOMIC DNA]</scope>
    <source>
        <strain evidence="7 8">ATCC 23263</strain>
    </source>
</reference>
<dbReference type="Gene3D" id="1.10.10.10">
    <property type="entry name" value="Winged helix-like DNA-binding domain superfamily/Winged helix DNA-binding domain"/>
    <property type="match status" value="1"/>
</dbReference>
<sequence>MIDLLREMAFNQIEVVASGAQGRRRMQEINCDLVIINTPLEDEFGTECALDLQEDYEVGIILLVKSEMAEAAADRLAGTAAFVVTKLISRTVLAQHISLLVRTQRRVTALTRKVEDLQRKLADQKIIFRGKLVLMGHLDISEAAAHRYLQKKAMDLRMKPVEVAERIIATVIHEHS</sequence>
<comment type="caution">
    <text evidence="7">The sequence shown here is derived from an EMBL/GenBank/DDBJ whole genome shotgun (WGS) entry which is preliminary data.</text>
</comment>
<dbReference type="PROSITE" id="PS50921">
    <property type="entry name" value="ANTAR"/>
    <property type="match status" value="1"/>
</dbReference>
<dbReference type="STRING" id="887929.HMP0721_0129"/>
<dbReference type="InterPro" id="IPR011006">
    <property type="entry name" value="CheY-like_superfamily"/>
</dbReference>
<dbReference type="SMART" id="SM01012">
    <property type="entry name" value="ANTAR"/>
    <property type="match status" value="1"/>
</dbReference>
<accession>E6MDP7</accession>
<evidence type="ECO:0000256" key="1">
    <source>
        <dbReference type="ARBA" id="ARBA00018672"/>
    </source>
</evidence>
<dbReference type="AlphaFoldDB" id="E6MDP7"/>
<dbReference type="GO" id="GO:0000160">
    <property type="term" value="P:phosphorelay signal transduction system"/>
    <property type="evidence" value="ECO:0007669"/>
    <property type="project" value="InterPro"/>
</dbReference>
<evidence type="ECO:0000259" key="6">
    <source>
        <dbReference type="PROSITE" id="PS50921"/>
    </source>
</evidence>
<dbReference type="Proteomes" id="UP000004754">
    <property type="component" value="Unassembled WGS sequence"/>
</dbReference>
<dbReference type="HOGENOM" id="CLU_000445_65_2_9"/>
<feature type="domain" description="ANTAR" evidence="6">
    <location>
        <begin position="107"/>
        <end position="168"/>
    </location>
</feature>
<feature type="domain" description="Response regulatory" evidence="5">
    <location>
        <begin position="1"/>
        <end position="101"/>
    </location>
</feature>
<evidence type="ECO:0000256" key="3">
    <source>
        <dbReference type="PROSITE-ProRule" id="PRU00169"/>
    </source>
</evidence>
<evidence type="ECO:0000256" key="4">
    <source>
        <dbReference type="SAM" id="Coils"/>
    </source>
</evidence>
<dbReference type="Gene3D" id="3.40.50.2300">
    <property type="match status" value="1"/>
</dbReference>
<dbReference type="InterPro" id="IPR005561">
    <property type="entry name" value="ANTAR"/>
</dbReference>
<keyword evidence="8" id="KW-1185">Reference proteome</keyword>
<evidence type="ECO:0000259" key="5">
    <source>
        <dbReference type="PROSITE" id="PS50110"/>
    </source>
</evidence>
<dbReference type="PROSITE" id="PS50110">
    <property type="entry name" value="RESPONSE_REGULATORY"/>
    <property type="match status" value="1"/>
</dbReference>
<gene>
    <name evidence="7" type="ORF">HMP0721_0129</name>
</gene>
<comment type="caution">
    <text evidence="3">Lacks conserved residue(s) required for the propagation of feature annotation.</text>
</comment>
<dbReference type="EMBL" id="AEQN01000005">
    <property type="protein sequence ID" value="EFV02656.1"/>
    <property type="molecule type" value="Genomic_DNA"/>
</dbReference>
<dbReference type="Pfam" id="PF03861">
    <property type="entry name" value="ANTAR"/>
    <property type="match status" value="1"/>
</dbReference>
<evidence type="ECO:0000313" key="8">
    <source>
        <dbReference type="Proteomes" id="UP000004754"/>
    </source>
</evidence>
<keyword evidence="4" id="KW-0175">Coiled coil</keyword>
<dbReference type="SUPFAM" id="SSF52172">
    <property type="entry name" value="CheY-like"/>
    <property type="match status" value="1"/>
</dbReference>